<protein>
    <submittedName>
        <fullName evidence="9">Resolvase</fullName>
    </submittedName>
</protein>
<dbReference type="InterPro" id="IPR036162">
    <property type="entry name" value="Resolvase-like_N_sf"/>
</dbReference>
<dbReference type="PROSITE" id="PS51737">
    <property type="entry name" value="RECOMBINASE_DNA_BIND"/>
    <property type="match status" value="1"/>
</dbReference>
<feature type="coiled-coil region" evidence="6">
    <location>
        <begin position="409"/>
        <end position="465"/>
    </location>
</feature>
<dbReference type="PROSITE" id="PS51736">
    <property type="entry name" value="RECOMBINASES_3"/>
    <property type="match status" value="1"/>
</dbReference>
<dbReference type="PROSITE" id="PS00397">
    <property type="entry name" value="RECOMBINASES_1"/>
    <property type="match status" value="1"/>
</dbReference>
<dbReference type="InterPro" id="IPR038109">
    <property type="entry name" value="DNA_bind_recomb_sf"/>
</dbReference>
<evidence type="ECO:0000256" key="3">
    <source>
        <dbReference type="ARBA" id="ARBA00023172"/>
    </source>
</evidence>
<dbReference type="PANTHER" id="PTHR30461:SF23">
    <property type="entry name" value="DNA RECOMBINASE-RELATED"/>
    <property type="match status" value="1"/>
</dbReference>
<evidence type="ECO:0000259" key="7">
    <source>
        <dbReference type="PROSITE" id="PS51736"/>
    </source>
</evidence>
<dbReference type="Gene3D" id="3.90.1750.20">
    <property type="entry name" value="Putative Large Serine Recombinase, Chain B, Domain 2"/>
    <property type="match status" value="1"/>
</dbReference>
<dbReference type="GO" id="GO:0000150">
    <property type="term" value="F:DNA strand exchange activity"/>
    <property type="evidence" value="ECO:0007669"/>
    <property type="project" value="InterPro"/>
</dbReference>
<keyword evidence="6" id="KW-0175">Coiled coil</keyword>
<dbReference type="InterPro" id="IPR025827">
    <property type="entry name" value="Zn_ribbon_recom_dom"/>
</dbReference>
<feature type="domain" description="Resolvase/invertase-type recombinase catalytic" evidence="7">
    <location>
        <begin position="24"/>
        <end position="172"/>
    </location>
</feature>
<dbReference type="Pfam" id="PF13408">
    <property type="entry name" value="Zn_ribbon_recom"/>
    <property type="match status" value="1"/>
</dbReference>
<evidence type="ECO:0000256" key="1">
    <source>
        <dbReference type="ARBA" id="ARBA00022908"/>
    </source>
</evidence>
<evidence type="ECO:0000256" key="5">
    <source>
        <dbReference type="PROSITE-ProRule" id="PRU10137"/>
    </source>
</evidence>
<keyword evidence="1" id="KW-0229">DNA integration</keyword>
<evidence type="ECO:0000256" key="6">
    <source>
        <dbReference type="SAM" id="Coils"/>
    </source>
</evidence>
<feature type="domain" description="Recombinase" evidence="8">
    <location>
        <begin position="180"/>
        <end position="306"/>
    </location>
</feature>
<name>A0A378Y0A3_PAEPO</name>
<accession>A0A378Y0A3</accession>
<dbReference type="GO" id="GO:0003677">
    <property type="term" value="F:DNA binding"/>
    <property type="evidence" value="ECO:0007669"/>
    <property type="project" value="UniProtKB-KW"/>
</dbReference>
<dbReference type="Proteomes" id="UP000254400">
    <property type="component" value="Unassembled WGS sequence"/>
</dbReference>
<keyword evidence="3" id="KW-0233">DNA recombination</keyword>
<evidence type="ECO:0000256" key="4">
    <source>
        <dbReference type="PIRSR" id="PIRSR606118-50"/>
    </source>
</evidence>
<sequence length="594" mass="69174">MLRTLTGSEKFTKTELEALVAKIKALIYARVSTDGQVENYSIESQVERCMDLAKQKGINEDEVVVLVEDGESGDNPNRPMINYVLFLLEYGIGDHVIFLHPNRMSRFLHLQTQLSNRIWGLGKDFWFVEFDFDKSSPESMLNFNIQGSIAEYNKAKILADTKRGRITKVKNGQIPGLNRIYGYTYDTELDTLVENPVEKEIYLKMVDMLLHKDYSCSRIAEELSLRNVPAPKKDRWYQVTISRIFKNETYTGNYYFGKTKVIHNADGTKKQVPQPREEWRRISVPVYIDMETYYRIQKRLDELNKNKPGRPTEDYLLQGICRCGRCGAAVSSGVTTKTKNRLLKYYVCQHKTKKSYEVGTGESNPICKGRNWRVDYVDKIVWEYVKNIISEPTEFFERIIKQQSENSNSDELLKQKKKLEKSLQEKEASRERYTEMYAAGIIKSMKDLEDKVSAVDEQIKDIKEELHTIDQSLSTVLNKKNHIELVQKSLRSFKYLIDNDHIDTETKRKVTRLFIKKVILNEDNKINIYLHLGFIDNHEKESDNQHISTNNCQGHGRPKKSIYFDPRRVFGRNGLFFTDQSWSSFSFSNPTGFS</sequence>
<dbReference type="CDD" id="cd00338">
    <property type="entry name" value="Ser_Recombinase"/>
    <property type="match status" value="1"/>
</dbReference>
<dbReference type="GO" id="GO:0015074">
    <property type="term" value="P:DNA integration"/>
    <property type="evidence" value="ECO:0007669"/>
    <property type="project" value="UniProtKB-KW"/>
</dbReference>
<gene>
    <name evidence="9" type="ORF">NCTC10343_02993</name>
</gene>
<dbReference type="Pfam" id="PF00239">
    <property type="entry name" value="Resolvase"/>
    <property type="match status" value="1"/>
</dbReference>
<keyword evidence="2" id="KW-0238">DNA-binding</keyword>
<feature type="active site" description="O-(5'-phospho-DNA)-serine intermediate" evidence="4 5">
    <location>
        <position position="32"/>
    </location>
</feature>
<evidence type="ECO:0000256" key="2">
    <source>
        <dbReference type="ARBA" id="ARBA00023125"/>
    </source>
</evidence>
<evidence type="ECO:0000313" key="10">
    <source>
        <dbReference type="Proteomes" id="UP000254400"/>
    </source>
</evidence>
<dbReference type="InterPro" id="IPR006119">
    <property type="entry name" value="Resolv_N"/>
</dbReference>
<dbReference type="Gene3D" id="3.40.50.1390">
    <property type="entry name" value="Resolvase, N-terminal catalytic domain"/>
    <property type="match status" value="1"/>
</dbReference>
<dbReference type="AlphaFoldDB" id="A0A378Y0A3"/>
<dbReference type="EMBL" id="UGSC01000001">
    <property type="protein sequence ID" value="SUA70123.1"/>
    <property type="molecule type" value="Genomic_DNA"/>
</dbReference>
<proteinExistence type="predicted"/>
<evidence type="ECO:0000259" key="8">
    <source>
        <dbReference type="PROSITE" id="PS51737"/>
    </source>
</evidence>
<dbReference type="InterPro" id="IPR011109">
    <property type="entry name" value="DNA_bind_recombinase_dom"/>
</dbReference>
<dbReference type="InterPro" id="IPR006118">
    <property type="entry name" value="Recombinase_CS"/>
</dbReference>
<organism evidence="9 10">
    <name type="scientific">Paenibacillus polymyxa</name>
    <name type="common">Bacillus polymyxa</name>
    <dbReference type="NCBI Taxonomy" id="1406"/>
    <lineage>
        <taxon>Bacteria</taxon>
        <taxon>Bacillati</taxon>
        <taxon>Bacillota</taxon>
        <taxon>Bacilli</taxon>
        <taxon>Bacillales</taxon>
        <taxon>Paenibacillaceae</taxon>
        <taxon>Paenibacillus</taxon>
    </lineage>
</organism>
<reference evidence="9 10" key="1">
    <citation type="submission" date="2018-06" db="EMBL/GenBank/DDBJ databases">
        <authorList>
            <consortium name="Pathogen Informatics"/>
            <person name="Doyle S."/>
        </authorList>
    </citation>
    <scope>NUCLEOTIDE SEQUENCE [LARGE SCALE GENOMIC DNA]</scope>
    <source>
        <strain evidence="9 10">NCTC10343</strain>
    </source>
</reference>
<dbReference type="SMART" id="SM00857">
    <property type="entry name" value="Resolvase"/>
    <property type="match status" value="1"/>
</dbReference>
<evidence type="ECO:0000313" key="9">
    <source>
        <dbReference type="EMBL" id="SUA70123.1"/>
    </source>
</evidence>
<dbReference type="PANTHER" id="PTHR30461">
    <property type="entry name" value="DNA-INVERTASE FROM LAMBDOID PROPHAGE"/>
    <property type="match status" value="1"/>
</dbReference>
<dbReference type="SUPFAM" id="SSF53041">
    <property type="entry name" value="Resolvase-like"/>
    <property type="match status" value="1"/>
</dbReference>
<dbReference type="Pfam" id="PF07508">
    <property type="entry name" value="Recombinase"/>
    <property type="match status" value="1"/>
</dbReference>
<dbReference type="InterPro" id="IPR050639">
    <property type="entry name" value="SSR_resolvase"/>
</dbReference>